<dbReference type="FunFam" id="1.10.10.10:FF:000056">
    <property type="entry name" value="IclR family transcriptional regulator"/>
    <property type="match status" value="1"/>
</dbReference>
<proteinExistence type="predicted"/>
<feature type="domain" description="IclR-ED" evidence="6">
    <location>
        <begin position="106"/>
        <end position="290"/>
    </location>
</feature>
<dbReference type="GO" id="GO:0003677">
    <property type="term" value="F:DNA binding"/>
    <property type="evidence" value="ECO:0007669"/>
    <property type="project" value="UniProtKB-KW"/>
</dbReference>
<evidence type="ECO:0000313" key="8">
    <source>
        <dbReference type="Proteomes" id="UP000593594"/>
    </source>
</evidence>
<dbReference type="GO" id="GO:0045892">
    <property type="term" value="P:negative regulation of DNA-templated transcription"/>
    <property type="evidence" value="ECO:0007669"/>
    <property type="project" value="TreeGrafter"/>
</dbReference>
<organism evidence="7 8">
    <name type="scientific">Kaustia mangrovi</name>
    <dbReference type="NCBI Taxonomy" id="2593653"/>
    <lineage>
        <taxon>Bacteria</taxon>
        <taxon>Pseudomonadati</taxon>
        <taxon>Pseudomonadota</taxon>
        <taxon>Alphaproteobacteria</taxon>
        <taxon>Hyphomicrobiales</taxon>
        <taxon>Parvibaculaceae</taxon>
        <taxon>Kaustia</taxon>
    </lineage>
</organism>
<dbReference type="Pfam" id="PF01614">
    <property type="entry name" value="IclR_C"/>
    <property type="match status" value="1"/>
</dbReference>
<sequence>MPSRRDPARPGKTPPGPQEEPNGKTPPKRRAAGEGRRGEPLFVASLEKGLRVLKAFGEDRPSMGLGEIAAATGLDKSAAQRFANTLYELGYLTKDPVTRRYQPGVRLLDLAFPFLCHNRLAEVAIPRLIEAGRVYDTTVNLCQLDGLEIVYTLRIPNEKSAFIATVLGRRMPAYCTAGGVVMLAFRPDEEVEAIVDASDRRPMTRHTIVERDAVLKRIAKARENGYDVGVSQAQPNEISVAAPIFDRRKQVFAAVQIPILMPRWTEAAAHRKIAPLAIEIARGLSGQVSPEEMGIEP</sequence>
<evidence type="ECO:0000256" key="3">
    <source>
        <dbReference type="ARBA" id="ARBA00023163"/>
    </source>
</evidence>
<dbReference type="PANTHER" id="PTHR30136">
    <property type="entry name" value="HELIX-TURN-HELIX TRANSCRIPTIONAL REGULATOR, ICLR FAMILY"/>
    <property type="match status" value="1"/>
</dbReference>
<gene>
    <name evidence="7" type="ORF">HW532_17690</name>
</gene>
<keyword evidence="2" id="KW-0238">DNA-binding</keyword>
<dbReference type="Proteomes" id="UP000593594">
    <property type="component" value="Chromosome"/>
</dbReference>
<protein>
    <submittedName>
        <fullName evidence="7">IclR family transcriptional regulator</fullName>
    </submittedName>
</protein>
<feature type="region of interest" description="Disordered" evidence="4">
    <location>
        <begin position="1"/>
        <end position="38"/>
    </location>
</feature>
<dbReference type="Pfam" id="PF09339">
    <property type="entry name" value="HTH_IclR"/>
    <property type="match status" value="1"/>
</dbReference>
<dbReference type="SUPFAM" id="SSF55781">
    <property type="entry name" value="GAF domain-like"/>
    <property type="match status" value="1"/>
</dbReference>
<feature type="domain" description="HTH iclR-type" evidence="5">
    <location>
        <begin position="43"/>
        <end position="105"/>
    </location>
</feature>
<evidence type="ECO:0000259" key="6">
    <source>
        <dbReference type="PROSITE" id="PS51078"/>
    </source>
</evidence>
<name>A0A7S8HD87_9HYPH</name>
<evidence type="ECO:0000256" key="1">
    <source>
        <dbReference type="ARBA" id="ARBA00023015"/>
    </source>
</evidence>
<dbReference type="InterPro" id="IPR036388">
    <property type="entry name" value="WH-like_DNA-bd_sf"/>
</dbReference>
<dbReference type="InterPro" id="IPR050707">
    <property type="entry name" value="HTH_MetabolicPath_Reg"/>
</dbReference>
<dbReference type="PROSITE" id="PS51078">
    <property type="entry name" value="ICLR_ED"/>
    <property type="match status" value="1"/>
</dbReference>
<dbReference type="SMART" id="SM00346">
    <property type="entry name" value="HTH_ICLR"/>
    <property type="match status" value="1"/>
</dbReference>
<evidence type="ECO:0000313" key="7">
    <source>
        <dbReference type="EMBL" id="QPC44370.1"/>
    </source>
</evidence>
<dbReference type="EMBL" id="CP058214">
    <property type="protein sequence ID" value="QPC44370.1"/>
    <property type="molecule type" value="Genomic_DNA"/>
</dbReference>
<dbReference type="InterPro" id="IPR036390">
    <property type="entry name" value="WH_DNA-bd_sf"/>
</dbReference>
<dbReference type="KEGG" id="kmn:HW532_17690"/>
<dbReference type="Gene3D" id="1.10.10.10">
    <property type="entry name" value="Winged helix-like DNA-binding domain superfamily/Winged helix DNA-binding domain"/>
    <property type="match status" value="1"/>
</dbReference>
<dbReference type="SUPFAM" id="SSF46785">
    <property type="entry name" value="Winged helix' DNA-binding domain"/>
    <property type="match status" value="1"/>
</dbReference>
<keyword evidence="8" id="KW-1185">Reference proteome</keyword>
<dbReference type="Gene3D" id="3.30.450.40">
    <property type="match status" value="1"/>
</dbReference>
<evidence type="ECO:0000256" key="4">
    <source>
        <dbReference type="SAM" id="MobiDB-lite"/>
    </source>
</evidence>
<keyword evidence="1" id="KW-0805">Transcription regulation</keyword>
<keyword evidence="3" id="KW-0804">Transcription</keyword>
<evidence type="ECO:0000256" key="2">
    <source>
        <dbReference type="ARBA" id="ARBA00023125"/>
    </source>
</evidence>
<dbReference type="InterPro" id="IPR029016">
    <property type="entry name" value="GAF-like_dom_sf"/>
</dbReference>
<reference evidence="7 8" key="1">
    <citation type="submission" date="2020-06" db="EMBL/GenBank/DDBJ databases">
        <title>Genome sequence of 2 isolates from Red Sea Mangroves.</title>
        <authorList>
            <person name="Sefrji F."/>
            <person name="Michoud G."/>
            <person name="Merlino G."/>
            <person name="Daffonchio D."/>
        </authorList>
    </citation>
    <scope>NUCLEOTIDE SEQUENCE [LARGE SCALE GENOMIC DNA]</scope>
    <source>
        <strain evidence="7 8">R1DC25</strain>
    </source>
</reference>
<dbReference type="AlphaFoldDB" id="A0A7S8HD87"/>
<dbReference type="PROSITE" id="PS51077">
    <property type="entry name" value="HTH_ICLR"/>
    <property type="match status" value="1"/>
</dbReference>
<accession>A0A7S8HD87</accession>
<dbReference type="RefSeq" id="WP_213161739.1">
    <property type="nucleotide sequence ID" value="NZ_CP058214.1"/>
</dbReference>
<evidence type="ECO:0000259" key="5">
    <source>
        <dbReference type="PROSITE" id="PS51077"/>
    </source>
</evidence>
<dbReference type="GO" id="GO:0003700">
    <property type="term" value="F:DNA-binding transcription factor activity"/>
    <property type="evidence" value="ECO:0007669"/>
    <property type="project" value="TreeGrafter"/>
</dbReference>
<dbReference type="PANTHER" id="PTHR30136:SF35">
    <property type="entry name" value="HTH-TYPE TRANSCRIPTIONAL REGULATOR RV1719"/>
    <property type="match status" value="1"/>
</dbReference>
<dbReference type="InterPro" id="IPR005471">
    <property type="entry name" value="Tscrpt_reg_IclR_N"/>
</dbReference>
<dbReference type="InterPro" id="IPR014757">
    <property type="entry name" value="Tscrpt_reg_IclR_C"/>
</dbReference>